<gene>
    <name evidence="1" type="ORF">QBA35_18175</name>
</gene>
<organism evidence="1 2">
    <name type="scientific">Streptomyces bottropensis</name>
    <dbReference type="NCBI Taxonomy" id="42235"/>
    <lineage>
        <taxon>Bacteria</taxon>
        <taxon>Bacillati</taxon>
        <taxon>Actinomycetota</taxon>
        <taxon>Actinomycetes</taxon>
        <taxon>Kitasatosporales</taxon>
        <taxon>Streptomycetaceae</taxon>
        <taxon>Streptomyces</taxon>
    </lineage>
</organism>
<comment type="caution">
    <text evidence="1">The sequence shown here is derived from an EMBL/GenBank/DDBJ whole genome shotgun (WGS) entry which is preliminary data.</text>
</comment>
<dbReference type="EMBL" id="JARULZ010000001">
    <property type="protein sequence ID" value="MEH0635230.1"/>
    <property type="molecule type" value="Genomic_DNA"/>
</dbReference>
<accession>A0ABU8ANH1</accession>
<name>A0ABU8ANH1_9ACTN</name>
<dbReference type="Proteomes" id="UP001310290">
    <property type="component" value="Unassembled WGS sequence"/>
</dbReference>
<protein>
    <submittedName>
        <fullName evidence="1">Uncharacterized protein</fullName>
    </submittedName>
</protein>
<evidence type="ECO:0000313" key="2">
    <source>
        <dbReference type="Proteomes" id="UP001310290"/>
    </source>
</evidence>
<sequence length="201" mass="22851">MATARSNRTPAQLADECRALERVHWPTVWAGPPAPGRPLEDWCAQFGWKPRSAEWVLDVTGSTGQGMALYPAQERGWAPVKLISWTPWGLSADDTSENDAVLDRAADAWSAYEAALRPILGEPEYSGAWDDPGFPEPWHEHHWLMPRDLRLEDMCPYRMTIWRERHPEDRVTVLKVNLGPALEPGELRRPLINITCRPPEI</sequence>
<evidence type="ECO:0000313" key="1">
    <source>
        <dbReference type="EMBL" id="MEH0635230.1"/>
    </source>
</evidence>
<keyword evidence="2" id="KW-1185">Reference proteome</keyword>
<reference evidence="1" key="1">
    <citation type="submission" date="2023-04" db="EMBL/GenBank/DDBJ databases">
        <title>Genomic diversity of scab-causing Streptomyces spp. in the province of Quebec, Canada.</title>
        <authorList>
            <person name="Biessy A."/>
            <person name="Cadieux M."/>
            <person name="Ciotola M."/>
            <person name="Filion M."/>
        </authorList>
    </citation>
    <scope>NUCLEOTIDE SEQUENCE</scope>
    <source>
        <strain evidence="1">B21-115</strain>
    </source>
</reference>
<dbReference type="RefSeq" id="WP_334659117.1">
    <property type="nucleotide sequence ID" value="NZ_JARULZ010000001.1"/>
</dbReference>
<proteinExistence type="predicted"/>